<sequence>MTRKVAIILIGLILIASSAFASPDLSVISTYSSSSWLPGDINIATCKMVDDYLADYYFAVVFDGEKAQNRKDLGRKISQADGSYVVSVELRSFYDPPYTKARLASDIKPTDTVATLLMDYSLYNAVSDQWVTGRIIQRSVFRDAAVPLDTACYEVVKQAIPKLSDQLNLDMK</sequence>
<dbReference type="EMBL" id="VSSQ01000029">
    <property type="protein sequence ID" value="MPL65827.1"/>
    <property type="molecule type" value="Genomic_DNA"/>
</dbReference>
<proteinExistence type="predicted"/>
<organism evidence="1">
    <name type="scientific">bioreactor metagenome</name>
    <dbReference type="NCBI Taxonomy" id="1076179"/>
    <lineage>
        <taxon>unclassified sequences</taxon>
        <taxon>metagenomes</taxon>
        <taxon>ecological metagenomes</taxon>
    </lineage>
</organism>
<reference evidence="1" key="1">
    <citation type="submission" date="2019-08" db="EMBL/GenBank/DDBJ databases">
        <authorList>
            <person name="Kucharzyk K."/>
            <person name="Murdoch R.W."/>
            <person name="Higgins S."/>
            <person name="Loffler F."/>
        </authorList>
    </citation>
    <scope>NUCLEOTIDE SEQUENCE</scope>
</reference>
<evidence type="ECO:0000313" key="1">
    <source>
        <dbReference type="EMBL" id="MPL65827.1"/>
    </source>
</evidence>
<accession>A0A644THC2</accession>
<comment type="caution">
    <text evidence="1">The sequence shown here is derived from an EMBL/GenBank/DDBJ whole genome shotgun (WGS) entry which is preliminary data.</text>
</comment>
<name>A0A644THC2_9ZZZZ</name>
<gene>
    <name evidence="1" type="ORF">SDC9_11491</name>
</gene>
<evidence type="ECO:0008006" key="2">
    <source>
        <dbReference type="Google" id="ProtNLM"/>
    </source>
</evidence>
<dbReference type="AlphaFoldDB" id="A0A644THC2"/>
<protein>
    <recommendedName>
        <fullName evidence="2">DUF4136 domain-containing protein</fullName>
    </recommendedName>
</protein>